<feature type="domain" description="Helicase ATP-binding" evidence="4">
    <location>
        <begin position="59"/>
        <end position="239"/>
    </location>
</feature>
<feature type="domain" description="Helicase C-terminal" evidence="5">
    <location>
        <begin position="313"/>
        <end position="402"/>
    </location>
</feature>
<keyword evidence="2" id="KW-0067">ATP-binding</keyword>
<dbReference type="OMA" id="PIMFPDF"/>
<feature type="non-terminal residue" evidence="6">
    <location>
        <position position="402"/>
    </location>
</feature>
<keyword evidence="1" id="KW-0547">Nucleotide-binding</keyword>
<dbReference type="PANTHER" id="PTHR18934">
    <property type="entry name" value="ATP-DEPENDENT RNA HELICASE"/>
    <property type="match status" value="1"/>
</dbReference>
<dbReference type="OrthoDB" id="5600252at2759"/>
<evidence type="ECO:0000256" key="3">
    <source>
        <dbReference type="SAM" id="MobiDB-lite"/>
    </source>
</evidence>
<dbReference type="Pfam" id="PF00270">
    <property type="entry name" value="DEAD"/>
    <property type="match status" value="1"/>
</dbReference>
<dbReference type="InterPro" id="IPR014001">
    <property type="entry name" value="Helicase_ATP-bd"/>
</dbReference>
<feature type="region of interest" description="Disordered" evidence="3">
    <location>
        <begin position="1"/>
        <end position="21"/>
    </location>
</feature>
<gene>
    <name evidence="6" type="ORF">MICPUCDRAFT_47480</name>
</gene>
<accession>C1MU37</accession>
<sequence>MATRAARERAKRSRLRLSATEADAESDALARAMTRAPSFPLHDARTRLPAHGVRDEIVRLMDNASAAAIITGETGSGKTTQAPQYALEREIARGAGGRCNIIVAQPRRVAAVSIASRVAEERDERVGDVVGYAVRGDSKTSRRTRLTFVTTGVLLRRLASDPTLEGVTHVFVDEVHERTADADFLLIHLRDILRANARDVDASQRDTWRPPLRVALMSATADWEKLAAYFDGASIDSAPPPGRVHIPGRTFPVEEHFAEEFVKRGGGRRAVTGGPTSSFDNVRGPRGGPRPPPGVDYDLLLAVVRTICTICAKGETEPPPCEGAILVFLPGAAEIAEAEKALLKRLGGDHEMYVVPLHGQLTPKEQQRAFAKPPDRDARKIVLATNVAETSLTIPDVVYVVD</sequence>
<dbReference type="Pfam" id="PF00271">
    <property type="entry name" value="Helicase_C"/>
    <property type="match status" value="1"/>
</dbReference>
<dbReference type="SUPFAM" id="SSF52540">
    <property type="entry name" value="P-loop containing nucleoside triphosphate hydrolases"/>
    <property type="match status" value="1"/>
</dbReference>
<dbReference type="KEGG" id="mpp:MICPUCDRAFT_47480"/>
<evidence type="ECO:0000313" key="7">
    <source>
        <dbReference type="Proteomes" id="UP000001876"/>
    </source>
</evidence>
<feature type="region of interest" description="Disordered" evidence="3">
    <location>
        <begin position="265"/>
        <end position="292"/>
    </location>
</feature>
<dbReference type="GeneID" id="9684581"/>
<dbReference type="GO" id="GO:0005524">
    <property type="term" value="F:ATP binding"/>
    <property type="evidence" value="ECO:0007669"/>
    <property type="project" value="UniProtKB-KW"/>
</dbReference>
<evidence type="ECO:0000256" key="2">
    <source>
        <dbReference type="ARBA" id="ARBA00022840"/>
    </source>
</evidence>
<dbReference type="CDD" id="cd18791">
    <property type="entry name" value="SF2_C_RHA"/>
    <property type="match status" value="1"/>
</dbReference>
<dbReference type="Gene3D" id="3.40.50.300">
    <property type="entry name" value="P-loop containing nucleotide triphosphate hydrolases"/>
    <property type="match status" value="2"/>
</dbReference>
<dbReference type="STRING" id="564608.C1MU37"/>
<dbReference type="PROSITE" id="PS51194">
    <property type="entry name" value="HELICASE_CTER"/>
    <property type="match status" value="1"/>
</dbReference>
<evidence type="ECO:0000259" key="4">
    <source>
        <dbReference type="PROSITE" id="PS51192"/>
    </source>
</evidence>
<name>C1MU37_MICPC</name>
<dbReference type="InterPro" id="IPR001650">
    <property type="entry name" value="Helicase_C-like"/>
</dbReference>
<dbReference type="GO" id="GO:0003723">
    <property type="term" value="F:RNA binding"/>
    <property type="evidence" value="ECO:0007669"/>
    <property type="project" value="TreeGrafter"/>
</dbReference>
<protein>
    <submittedName>
        <fullName evidence="6">Predicted protein</fullName>
    </submittedName>
</protein>
<dbReference type="Proteomes" id="UP000001876">
    <property type="component" value="Unassembled WGS sequence"/>
</dbReference>
<dbReference type="SMART" id="SM00487">
    <property type="entry name" value="DEXDc"/>
    <property type="match status" value="1"/>
</dbReference>
<dbReference type="GO" id="GO:0004386">
    <property type="term" value="F:helicase activity"/>
    <property type="evidence" value="ECO:0007669"/>
    <property type="project" value="TreeGrafter"/>
</dbReference>
<evidence type="ECO:0000259" key="5">
    <source>
        <dbReference type="PROSITE" id="PS51194"/>
    </source>
</evidence>
<dbReference type="PROSITE" id="PS51192">
    <property type="entry name" value="HELICASE_ATP_BIND_1"/>
    <property type="match status" value="1"/>
</dbReference>
<evidence type="ECO:0000313" key="6">
    <source>
        <dbReference type="EMBL" id="EEH56258.1"/>
    </source>
</evidence>
<organism evidence="7">
    <name type="scientific">Micromonas pusilla (strain CCMP1545)</name>
    <name type="common">Picoplanktonic green alga</name>
    <dbReference type="NCBI Taxonomy" id="564608"/>
    <lineage>
        <taxon>Eukaryota</taxon>
        <taxon>Viridiplantae</taxon>
        <taxon>Chlorophyta</taxon>
        <taxon>Mamiellophyceae</taxon>
        <taxon>Mamiellales</taxon>
        <taxon>Mamiellaceae</taxon>
        <taxon>Micromonas</taxon>
    </lineage>
</organism>
<dbReference type="AlphaFoldDB" id="C1MU37"/>
<reference evidence="6 7" key="1">
    <citation type="journal article" date="2009" name="Science">
        <title>Green evolution and dynamic adaptations revealed by genomes of the marine picoeukaryotes Micromonas.</title>
        <authorList>
            <person name="Worden A.Z."/>
            <person name="Lee J.H."/>
            <person name="Mock T."/>
            <person name="Rouze P."/>
            <person name="Simmons M.P."/>
            <person name="Aerts A.L."/>
            <person name="Allen A.E."/>
            <person name="Cuvelier M.L."/>
            <person name="Derelle E."/>
            <person name="Everett M.V."/>
            <person name="Foulon E."/>
            <person name="Grimwood J."/>
            <person name="Gundlach H."/>
            <person name="Henrissat B."/>
            <person name="Napoli C."/>
            <person name="McDonald S.M."/>
            <person name="Parker M.S."/>
            <person name="Rombauts S."/>
            <person name="Salamov A."/>
            <person name="Von Dassow P."/>
            <person name="Badger J.H."/>
            <person name="Coutinho P.M."/>
            <person name="Demir E."/>
            <person name="Dubchak I."/>
            <person name="Gentemann C."/>
            <person name="Eikrem W."/>
            <person name="Gready J.E."/>
            <person name="John U."/>
            <person name="Lanier W."/>
            <person name="Lindquist E.A."/>
            <person name="Lucas S."/>
            <person name="Mayer K.F."/>
            <person name="Moreau H."/>
            <person name="Not F."/>
            <person name="Otillar R."/>
            <person name="Panaud O."/>
            <person name="Pangilinan J."/>
            <person name="Paulsen I."/>
            <person name="Piegu B."/>
            <person name="Poliakov A."/>
            <person name="Robbens S."/>
            <person name="Schmutz J."/>
            <person name="Toulza E."/>
            <person name="Wyss T."/>
            <person name="Zelensky A."/>
            <person name="Zhou K."/>
            <person name="Armbrust E.V."/>
            <person name="Bhattacharya D."/>
            <person name="Goodenough U.W."/>
            <person name="Van de Peer Y."/>
            <person name="Grigoriev I.V."/>
        </authorList>
    </citation>
    <scope>NUCLEOTIDE SEQUENCE [LARGE SCALE GENOMIC DNA]</scope>
    <source>
        <strain evidence="6 7">CCMP1545</strain>
    </source>
</reference>
<dbReference type="PANTHER" id="PTHR18934:SF267">
    <property type="entry name" value="ATP-DEPENDENT RNA HELICASE YLR419W-RELATED"/>
    <property type="match status" value="1"/>
</dbReference>
<dbReference type="EMBL" id="GG663740">
    <property type="protein sequence ID" value="EEH56258.1"/>
    <property type="molecule type" value="Genomic_DNA"/>
</dbReference>
<dbReference type="InterPro" id="IPR027417">
    <property type="entry name" value="P-loop_NTPase"/>
</dbReference>
<dbReference type="CDD" id="cd17917">
    <property type="entry name" value="DEXHc_RHA-like"/>
    <property type="match status" value="1"/>
</dbReference>
<proteinExistence type="predicted"/>
<evidence type="ECO:0000256" key="1">
    <source>
        <dbReference type="ARBA" id="ARBA00022741"/>
    </source>
</evidence>
<dbReference type="RefSeq" id="XP_003059126.1">
    <property type="nucleotide sequence ID" value="XM_003059080.1"/>
</dbReference>
<dbReference type="eggNOG" id="KOG0920">
    <property type="taxonomic scope" value="Eukaryota"/>
</dbReference>
<dbReference type="InterPro" id="IPR011545">
    <property type="entry name" value="DEAD/DEAH_box_helicase_dom"/>
</dbReference>
<keyword evidence="7" id="KW-1185">Reference proteome</keyword>